<proteinExistence type="predicted"/>
<evidence type="ECO:0000313" key="2">
    <source>
        <dbReference type="Proteomes" id="UP000281343"/>
    </source>
</evidence>
<dbReference type="RefSeq" id="WP_121899651.1">
    <property type="nucleotide sequence ID" value="NZ_RCNT01000018.1"/>
</dbReference>
<dbReference type="EMBL" id="RCNT01000018">
    <property type="protein sequence ID" value="RMA40606.1"/>
    <property type="molecule type" value="Genomic_DNA"/>
</dbReference>
<gene>
    <name evidence="1" type="ORF">D9R08_18800</name>
</gene>
<dbReference type="Proteomes" id="UP000281343">
    <property type="component" value="Unassembled WGS sequence"/>
</dbReference>
<sequence length="127" mass="13380">MENDMKTTTMLLPPLAGGILAITAMMALADPGHDLSGFDGWLMALYGMPLESPRPLTDTVLLGPARPADLFVDVVAQAGETAYLVRVDNGEVFVQTAFQLMSGAYTALANMVDALPPNPNMGTPDLA</sequence>
<dbReference type="AlphaFoldDB" id="A0A3L9Y3D5"/>
<organism evidence="1 2">
    <name type="scientific">Rhodophyticola porphyridii</name>
    <dbReference type="NCBI Taxonomy" id="1852017"/>
    <lineage>
        <taxon>Bacteria</taxon>
        <taxon>Pseudomonadati</taxon>
        <taxon>Pseudomonadota</taxon>
        <taxon>Alphaproteobacteria</taxon>
        <taxon>Rhodobacterales</taxon>
        <taxon>Roseobacteraceae</taxon>
        <taxon>Rhodophyticola</taxon>
    </lineage>
</organism>
<accession>A0A3L9Y3D5</accession>
<name>A0A3L9Y3D5_9RHOB</name>
<comment type="caution">
    <text evidence="1">The sequence shown here is derived from an EMBL/GenBank/DDBJ whole genome shotgun (WGS) entry which is preliminary data.</text>
</comment>
<evidence type="ECO:0000313" key="1">
    <source>
        <dbReference type="EMBL" id="RMA40606.1"/>
    </source>
</evidence>
<protein>
    <submittedName>
        <fullName evidence="1">Uncharacterized protein</fullName>
    </submittedName>
</protein>
<reference evidence="1 2" key="1">
    <citation type="submission" date="2018-10" db="EMBL/GenBank/DDBJ databases">
        <authorList>
            <person name="Jung H.S."/>
            <person name="Jeon C.O."/>
        </authorList>
    </citation>
    <scope>NUCLEOTIDE SEQUENCE [LARGE SCALE GENOMIC DNA]</scope>
    <source>
        <strain evidence="1 2">MA-7-27</strain>
    </source>
</reference>
<keyword evidence="2" id="KW-1185">Reference proteome</keyword>
<dbReference type="OrthoDB" id="9757546at2"/>